<feature type="domain" description="SAF" evidence="8">
    <location>
        <begin position="123"/>
        <end position="185"/>
    </location>
</feature>
<keyword evidence="9" id="KW-0966">Cell projection</keyword>
<protein>
    <recommendedName>
        <fullName evidence="3 7">Flagella basal body P-ring formation protein FlgA</fullName>
    </recommendedName>
</protein>
<dbReference type="Proteomes" id="UP001199044">
    <property type="component" value="Unassembled WGS sequence"/>
</dbReference>
<keyword evidence="10" id="KW-1185">Reference proteome</keyword>
<accession>A0ABS7YN52</accession>
<keyword evidence="9" id="KW-0282">Flagellum</keyword>
<dbReference type="NCBIfam" id="TIGR03170">
    <property type="entry name" value="flgA_cterm"/>
    <property type="match status" value="1"/>
</dbReference>
<comment type="caution">
    <text evidence="9">The sequence shown here is derived from an EMBL/GenBank/DDBJ whole genome shotgun (WGS) entry which is preliminary data.</text>
</comment>
<comment type="similarity">
    <text evidence="2 7">Belongs to the FlgA family.</text>
</comment>
<dbReference type="Gene3D" id="2.30.30.760">
    <property type="match status" value="1"/>
</dbReference>
<reference evidence="10" key="1">
    <citation type="submission" date="2023-07" db="EMBL/GenBank/DDBJ databases">
        <title>Molecular identification of indigenous halophilic bacteria isolated from red sea cost, biodegradation of synthetic dyes and assessment of degraded metabolite toxicity.</title>
        <authorList>
            <person name="Chaieb K."/>
            <person name="Altayb H.N."/>
        </authorList>
    </citation>
    <scope>NUCLEOTIDE SEQUENCE [LARGE SCALE GENOMIC DNA]</scope>
    <source>
        <strain evidence="10">K20</strain>
    </source>
</reference>
<evidence type="ECO:0000256" key="5">
    <source>
        <dbReference type="ARBA" id="ARBA00022764"/>
    </source>
</evidence>
<evidence type="ECO:0000313" key="9">
    <source>
        <dbReference type="EMBL" id="MCA2016783.1"/>
    </source>
</evidence>
<dbReference type="PANTHER" id="PTHR36307:SF1">
    <property type="entry name" value="FLAGELLA BASAL BODY P-RING FORMATION PROTEIN FLGA"/>
    <property type="match status" value="1"/>
</dbReference>
<dbReference type="SMART" id="SM00858">
    <property type="entry name" value="SAF"/>
    <property type="match status" value="1"/>
</dbReference>
<dbReference type="PANTHER" id="PTHR36307">
    <property type="entry name" value="FLAGELLA BASAL BODY P-RING FORMATION PROTEIN FLGA"/>
    <property type="match status" value="1"/>
</dbReference>
<dbReference type="InterPro" id="IPR041231">
    <property type="entry name" value="FlgA_N"/>
</dbReference>
<keyword evidence="9" id="KW-0969">Cilium</keyword>
<evidence type="ECO:0000256" key="1">
    <source>
        <dbReference type="ARBA" id="ARBA00004418"/>
    </source>
</evidence>
<evidence type="ECO:0000256" key="6">
    <source>
        <dbReference type="ARBA" id="ARBA00025643"/>
    </source>
</evidence>
<keyword evidence="5 7" id="KW-0574">Periplasm</keyword>
<comment type="function">
    <text evidence="6 7">Involved in the assembly process of the P-ring formation. It may associate with FlgF on the rod constituting a structure essential for the P-ring assembly or may act as a modulator protein for the P-ring assembly.</text>
</comment>
<keyword evidence="7" id="KW-1005">Bacterial flagellum biogenesis</keyword>
<sequence>MKKRNQSHIQSKCRAFCKIFYNPIGFLLLFFSVNVHCATPEQIKLIQEAAEHHVLNTAEKPVGSEVEAQASDIDPRVYATQCPEPLKTSASSHNGSASYITVLVECTADDWKIYVPVKLTLTVPLVTAASPLTRGQIITSQNISISMVNLLRFRRQGFSSAKMVEGAKLKRNVSLGGVITTNDICFVCRSEKVIIRAQSAGMSITTKGTALSDGILGDQIKVKNDKSNRIIDAKVSGIGEVMVQF</sequence>
<dbReference type="CDD" id="cd11614">
    <property type="entry name" value="SAF_CpaB_FlgA_like"/>
    <property type="match status" value="1"/>
</dbReference>
<name>A0ABS7YN52_9VIBR</name>
<organism evidence="9 10">
    <name type="scientific">Vibrio tritonius</name>
    <dbReference type="NCBI Taxonomy" id="1435069"/>
    <lineage>
        <taxon>Bacteria</taxon>
        <taxon>Pseudomonadati</taxon>
        <taxon>Pseudomonadota</taxon>
        <taxon>Gammaproteobacteria</taxon>
        <taxon>Vibrionales</taxon>
        <taxon>Vibrionaceae</taxon>
        <taxon>Vibrio</taxon>
    </lineage>
</organism>
<evidence type="ECO:0000256" key="4">
    <source>
        <dbReference type="ARBA" id="ARBA00022729"/>
    </source>
</evidence>
<evidence type="ECO:0000256" key="7">
    <source>
        <dbReference type="RuleBase" id="RU362063"/>
    </source>
</evidence>
<proteinExistence type="inferred from homology"/>
<gene>
    <name evidence="9" type="primary">flgA</name>
    <name evidence="9" type="ORF">LDJ79_11725</name>
</gene>
<dbReference type="Pfam" id="PF17656">
    <property type="entry name" value="ChapFlgA_N"/>
    <property type="match status" value="1"/>
</dbReference>
<evidence type="ECO:0000256" key="2">
    <source>
        <dbReference type="ARBA" id="ARBA00010474"/>
    </source>
</evidence>
<dbReference type="Gene3D" id="3.90.1210.10">
    <property type="entry name" value="Antifreeze-like/N-acetylneuraminic acid synthase C-terminal domain"/>
    <property type="match status" value="1"/>
</dbReference>
<evidence type="ECO:0000313" key="10">
    <source>
        <dbReference type="Proteomes" id="UP001199044"/>
    </source>
</evidence>
<dbReference type="EMBL" id="JAIWIU010000070">
    <property type="protein sequence ID" value="MCA2016783.1"/>
    <property type="molecule type" value="Genomic_DNA"/>
</dbReference>
<evidence type="ECO:0000256" key="3">
    <source>
        <dbReference type="ARBA" id="ARBA00014754"/>
    </source>
</evidence>
<dbReference type="Pfam" id="PF13144">
    <property type="entry name" value="ChapFlgA"/>
    <property type="match status" value="1"/>
</dbReference>
<evidence type="ECO:0000259" key="8">
    <source>
        <dbReference type="SMART" id="SM00858"/>
    </source>
</evidence>
<dbReference type="InterPro" id="IPR013974">
    <property type="entry name" value="SAF"/>
</dbReference>
<dbReference type="InterPro" id="IPR039246">
    <property type="entry name" value="Flagellar_FlgA"/>
</dbReference>
<dbReference type="InterPro" id="IPR017585">
    <property type="entry name" value="SAF_FlgA"/>
</dbReference>
<comment type="subcellular location">
    <subcellularLocation>
        <location evidence="1 7">Periplasm</location>
    </subcellularLocation>
</comment>
<keyword evidence="4" id="KW-0732">Signal</keyword>